<dbReference type="VEuPathDB" id="VectorBase:CSON005287"/>
<proteinExistence type="predicted"/>
<dbReference type="VEuPathDB" id="VectorBase:CSON014552"/>
<reference evidence="4" key="1">
    <citation type="submission" date="2018-04" db="EMBL/GenBank/DDBJ databases">
        <authorList>
            <person name="Go L.Y."/>
            <person name="Mitchell J.A."/>
        </authorList>
    </citation>
    <scope>NUCLEOTIDE SEQUENCE</scope>
    <source>
        <tissue evidence="4">Whole organism</tissue>
    </source>
</reference>
<name>A0A336LHG2_CULSO</name>
<dbReference type="AlphaFoldDB" id="A0A336LHG2"/>
<dbReference type="InterPro" id="IPR013087">
    <property type="entry name" value="Znf_C2H2_type"/>
</dbReference>
<evidence type="ECO:0000256" key="1">
    <source>
        <dbReference type="SAM" id="MobiDB-lite"/>
    </source>
</evidence>
<accession>A0A336LHG2</accession>
<feature type="region of interest" description="Disordered" evidence="1">
    <location>
        <begin position="1"/>
        <end position="35"/>
    </location>
</feature>
<dbReference type="EMBL" id="UFQT01002103">
    <property type="protein sequence ID" value="SSX32690.1"/>
    <property type="molecule type" value="Genomic_DNA"/>
</dbReference>
<feature type="compositionally biased region" description="Polar residues" evidence="1">
    <location>
        <begin position="19"/>
        <end position="35"/>
    </location>
</feature>
<organism evidence="4">
    <name type="scientific">Culicoides sonorensis</name>
    <name type="common">Biting midge</name>
    <dbReference type="NCBI Taxonomy" id="179676"/>
    <lineage>
        <taxon>Eukaryota</taxon>
        <taxon>Metazoa</taxon>
        <taxon>Ecdysozoa</taxon>
        <taxon>Arthropoda</taxon>
        <taxon>Hexapoda</taxon>
        <taxon>Insecta</taxon>
        <taxon>Pterygota</taxon>
        <taxon>Neoptera</taxon>
        <taxon>Endopterygota</taxon>
        <taxon>Diptera</taxon>
        <taxon>Nematocera</taxon>
        <taxon>Chironomoidea</taxon>
        <taxon>Ceratopogonidae</taxon>
        <taxon>Ceratopogoninae</taxon>
        <taxon>Culicoides</taxon>
        <taxon>Monoculicoides</taxon>
    </lineage>
</organism>
<evidence type="ECO:0000313" key="3">
    <source>
        <dbReference type="EMBL" id="SSX07114.1"/>
    </source>
</evidence>
<gene>
    <name evidence="4" type="primary">CSON005287</name>
    <name evidence="3" type="synonym">CSON014552</name>
</gene>
<feature type="domain" description="C2H2-type" evidence="2">
    <location>
        <begin position="100"/>
        <end position="120"/>
    </location>
</feature>
<dbReference type="EMBL" id="UFQS01000831">
    <property type="protein sequence ID" value="SSX07114.1"/>
    <property type="molecule type" value="Genomic_DNA"/>
</dbReference>
<dbReference type="PROSITE" id="PS00028">
    <property type="entry name" value="ZINC_FINGER_C2H2_1"/>
    <property type="match status" value="1"/>
</dbReference>
<protein>
    <submittedName>
        <fullName evidence="4">CSON005287 protein</fullName>
    </submittedName>
    <submittedName>
        <fullName evidence="3">CSON014552 protein</fullName>
    </submittedName>
</protein>
<evidence type="ECO:0000313" key="4">
    <source>
        <dbReference type="EMBL" id="SSX13252.1"/>
    </source>
</evidence>
<dbReference type="EMBL" id="UFQS01002103">
    <property type="protein sequence ID" value="SSX13252.1"/>
    <property type="molecule type" value="Genomic_DNA"/>
</dbReference>
<reference evidence="5" key="2">
    <citation type="submission" date="2018-07" db="EMBL/GenBank/DDBJ databases">
        <authorList>
            <person name="Quirk P.G."/>
            <person name="Krulwich T.A."/>
        </authorList>
    </citation>
    <scope>NUCLEOTIDE SEQUENCE</scope>
</reference>
<feature type="compositionally biased region" description="Low complexity" evidence="1">
    <location>
        <begin position="1"/>
        <end position="18"/>
    </location>
</feature>
<evidence type="ECO:0000259" key="2">
    <source>
        <dbReference type="PROSITE" id="PS00028"/>
    </source>
</evidence>
<evidence type="ECO:0000313" key="5">
    <source>
        <dbReference type="EMBL" id="SSX27457.1"/>
    </source>
</evidence>
<dbReference type="EMBL" id="UFQT01000831">
    <property type="protein sequence ID" value="SSX27457.1"/>
    <property type="molecule type" value="Genomic_DNA"/>
</dbReference>
<sequence length="143" mass="15995">MESSSLSSSHLNHNSSSNVENGQKQINENNNRFNSDKNQGLIQMVQQLSPSILQPQQQGTNNLTRIISNNNNNETFQSQHHPNHHQEPVAVQNSNNANFCFMCRQDFASRNDFVNHLKSHIIDASNADIIAKVILDATNGLCT</sequence>